<feature type="region of interest" description="Disordered" evidence="1">
    <location>
        <begin position="187"/>
        <end position="252"/>
    </location>
</feature>
<dbReference type="Proteomes" id="UP001437256">
    <property type="component" value="Unassembled WGS sequence"/>
</dbReference>
<proteinExistence type="predicted"/>
<feature type="compositionally biased region" description="Polar residues" evidence="1">
    <location>
        <begin position="210"/>
        <end position="222"/>
    </location>
</feature>
<accession>A0ABR2ZLY3</accession>
<gene>
    <name evidence="3" type="ORF">AAF712_010455</name>
</gene>
<reference evidence="3 4" key="1">
    <citation type="submission" date="2024-05" db="EMBL/GenBank/DDBJ databases">
        <title>A draft genome resource for the thread blight pathogen Marasmius tenuissimus strain MS-2.</title>
        <authorList>
            <person name="Yulfo-Soto G.E."/>
            <person name="Baruah I.K."/>
            <person name="Amoako-Attah I."/>
            <person name="Bukari Y."/>
            <person name="Meinhardt L.W."/>
            <person name="Bailey B.A."/>
            <person name="Cohen S.P."/>
        </authorList>
    </citation>
    <scope>NUCLEOTIDE SEQUENCE [LARGE SCALE GENOMIC DNA]</scope>
    <source>
        <strain evidence="3 4">MS-2</strain>
    </source>
</reference>
<keyword evidence="2" id="KW-0732">Signal</keyword>
<organism evidence="3 4">
    <name type="scientific">Marasmius tenuissimus</name>
    <dbReference type="NCBI Taxonomy" id="585030"/>
    <lineage>
        <taxon>Eukaryota</taxon>
        <taxon>Fungi</taxon>
        <taxon>Dikarya</taxon>
        <taxon>Basidiomycota</taxon>
        <taxon>Agaricomycotina</taxon>
        <taxon>Agaricomycetes</taxon>
        <taxon>Agaricomycetidae</taxon>
        <taxon>Agaricales</taxon>
        <taxon>Marasmiineae</taxon>
        <taxon>Marasmiaceae</taxon>
        <taxon>Marasmius</taxon>
    </lineage>
</organism>
<feature type="compositionally biased region" description="Low complexity" evidence="1">
    <location>
        <begin position="191"/>
        <end position="209"/>
    </location>
</feature>
<dbReference type="EMBL" id="JBBXMP010000099">
    <property type="protein sequence ID" value="KAL0062691.1"/>
    <property type="molecule type" value="Genomic_DNA"/>
</dbReference>
<feature type="chain" id="PRO_5046224002" evidence="2">
    <location>
        <begin position="21"/>
        <end position="271"/>
    </location>
</feature>
<name>A0ABR2ZLY3_9AGAR</name>
<evidence type="ECO:0000256" key="2">
    <source>
        <dbReference type="SAM" id="SignalP"/>
    </source>
</evidence>
<evidence type="ECO:0000313" key="4">
    <source>
        <dbReference type="Proteomes" id="UP001437256"/>
    </source>
</evidence>
<feature type="compositionally biased region" description="Low complexity" evidence="1">
    <location>
        <begin position="223"/>
        <end position="252"/>
    </location>
</feature>
<feature type="signal peptide" evidence="2">
    <location>
        <begin position="1"/>
        <end position="20"/>
    </location>
</feature>
<evidence type="ECO:0000313" key="3">
    <source>
        <dbReference type="EMBL" id="KAL0062691.1"/>
    </source>
</evidence>
<evidence type="ECO:0000256" key="1">
    <source>
        <dbReference type="SAM" id="MobiDB-lite"/>
    </source>
</evidence>
<sequence length="271" mass="29114">MLYSLLSTTFVLSLSLCANAKTVTSYIDDSLGDSATGVKPIYFPQGEKIWQDQSCGRAQGCRIVPDTEKTHNKTYTAATYKTSMDNMGFNLSFQGTSIAIYFILANDDFDGPTTTRTECNFILDGSVRKSYTHLPVRGKGIEYDVEVYKEDGLAGDQMHTLEVSTGKKKREVFLAFDYAVYTVEEPDDQNATTSSGSAQTTTSSGAPAQNMNTQAPPNNVPQTAATTGTSNGASETSKSSNENSNENSSSNLASPRAVLALLFATAVLGLF</sequence>
<comment type="caution">
    <text evidence="3">The sequence shown here is derived from an EMBL/GenBank/DDBJ whole genome shotgun (WGS) entry which is preliminary data.</text>
</comment>
<protein>
    <submittedName>
        <fullName evidence="3">Uncharacterized protein</fullName>
    </submittedName>
</protein>
<keyword evidence="4" id="KW-1185">Reference proteome</keyword>